<dbReference type="HOGENOM" id="CLU_1000954_0_0_7"/>
<accession>Q7MR92</accession>
<dbReference type="RefSeq" id="WP_011139392.1">
    <property type="nucleotide sequence ID" value="NC_005090.1"/>
</dbReference>
<keyword evidence="1" id="KW-1133">Transmembrane helix</keyword>
<organism evidence="4">
    <name type="scientific">Wolinella succinogenes (strain ATCC 29543 / DSM 1740 / CCUG 13145 / JCM 31913 / LMG 7466 / NCTC 11488 / FDC 602W)</name>
    <name type="common">Vibrio succinogenes</name>
    <dbReference type="NCBI Taxonomy" id="273121"/>
    <lineage>
        <taxon>Bacteria</taxon>
        <taxon>Pseudomonadati</taxon>
        <taxon>Campylobacterota</taxon>
        <taxon>Epsilonproteobacteria</taxon>
        <taxon>Campylobacterales</taxon>
        <taxon>Helicobacteraceae</taxon>
        <taxon>Wolinella</taxon>
    </lineage>
</organism>
<feature type="transmembrane region" description="Helical" evidence="1">
    <location>
        <begin position="248"/>
        <end position="270"/>
    </location>
</feature>
<evidence type="ECO:0000313" key="3">
    <source>
        <dbReference type="EMBL" id="CAE10608.1"/>
    </source>
</evidence>
<keyword evidence="4" id="KW-1185">Reference proteome</keyword>
<reference evidence="3 4" key="1">
    <citation type="journal article" date="2003" name="Proc. Natl. Acad. Sci. U.S.A.">
        <title>Complete genome sequence and analysis of Wolinella succinogenes.</title>
        <authorList>
            <person name="Baar C."/>
            <person name="Eppinger M."/>
            <person name="Raddatz G."/>
            <person name="Simon JM."/>
            <person name="Lanz C."/>
            <person name="Klimmek O."/>
            <person name="Nandakumar R."/>
            <person name="Gross R."/>
            <person name="Rosinus A."/>
            <person name="Keller H."/>
            <person name="Jagtap P."/>
            <person name="Linke B."/>
            <person name="Meyer F."/>
            <person name="Lederer H."/>
            <person name="Schuster S.C."/>
        </authorList>
    </citation>
    <scope>NUCLEOTIDE SEQUENCE [LARGE SCALE GENOMIC DNA]</scope>
    <source>
        <strain evidence="4">ATCC 29543 / DSM 1740 / CCUG 13145 / JCM 31913 / LMG 7466 / NCTC 11488 / FDC 602W</strain>
    </source>
</reference>
<dbReference type="AlphaFoldDB" id="Q7MR92"/>
<evidence type="ECO:0008006" key="5">
    <source>
        <dbReference type="Google" id="ProtNLM"/>
    </source>
</evidence>
<evidence type="ECO:0000256" key="1">
    <source>
        <dbReference type="SAM" id="Phobius"/>
    </source>
</evidence>
<dbReference type="STRING" id="273121.WS1567"/>
<dbReference type="eggNOG" id="COG0672">
    <property type="taxonomic scope" value="Bacteria"/>
</dbReference>
<dbReference type="Proteomes" id="UP000000422">
    <property type="component" value="Chromosome"/>
</dbReference>
<sequence length="278" mass="32003">MRKIYLLFIFILALGSQGLASPLASVSLVELDLERALSLYRIGDSKNAKEELKFARYHGFKNTGLEAMIKKELSYAHAKEIENHFSRLESMIDSSLSYEALHQESEALLERLYQITQGLPELEQQGTVKNWHEVVKRIDLALAEALDLYAQNAMKQAISKVQSAYFDIFEESGMEQAILILSEDRKLKAEQRFRSLTDMMKKGESPSRLKNYANEMHQDFSQLAEALTPKELRQNNYSPLPLLERHSLLPWLAITSLLALLSPLFLLFSLRRARRRRD</sequence>
<dbReference type="EMBL" id="BX571661">
    <property type="protein sequence ID" value="CAE10608.1"/>
    <property type="molecule type" value="Genomic_DNA"/>
</dbReference>
<evidence type="ECO:0000256" key="2">
    <source>
        <dbReference type="SAM" id="SignalP"/>
    </source>
</evidence>
<keyword evidence="1" id="KW-0472">Membrane</keyword>
<evidence type="ECO:0000313" key="4">
    <source>
        <dbReference type="Proteomes" id="UP000000422"/>
    </source>
</evidence>
<name>Q7MR92_WOLSU</name>
<keyword evidence="2" id="KW-0732">Signal</keyword>
<protein>
    <recommendedName>
        <fullName evidence="5">Sporulation protein YpjB</fullName>
    </recommendedName>
</protein>
<dbReference type="KEGG" id="wsu:WS1567"/>
<proteinExistence type="predicted"/>
<feature type="signal peptide" evidence="2">
    <location>
        <begin position="1"/>
        <end position="20"/>
    </location>
</feature>
<keyword evidence="1" id="KW-0812">Transmembrane</keyword>
<gene>
    <name evidence="3" type="ordered locus">WS1567</name>
</gene>
<feature type="chain" id="PRO_5004290065" description="Sporulation protein YpjB" evidence="2">
    <location>
        <begin position="21"/>
        <end position="278"/>
    </location>
</feature>